<dbReference type="SUPFAM" id="SSF46689">
    <property type="entry name" value="Homeodomain-like"/>
    <property type="match status" value="1"/>
</dbReference>
<keyword evidence="2" id="KW-0238">DNA-binding</keyword>
<evidence type="ECO:0000313" key="5">
    <source>
        <dbReference type="EMBL" id="URN93114.1"/>
    </source>
</evidence>
<proteinExistence type="predicted"/>
<evidence type="ECO:0000256" key="3">
    <source>
        <dbReference type="ARBA" id="ARBA00023163"/>
    </source>
</evidence>
<dbReference type="Gene3D" id="1.10.10.60">
    <property type="entry name" value="Homeodomain-like"/>
    <property type="match status" value="2"/>
</dbReference>
<dbReference type="Proteomes" id="UP001056756">
    <property type="component" value="Chromosome"/>
</dbReference>
<evidence type="ECO:0000256" key="2">
    <source>
        <dbReference type="ARBA" id="ARBA00023125"/>
    </source>
</evidence>
<dbReference type="SMART" id="SM00342">
    <property type="entry name" value="HTH_ARAC"/>
    <property type="match status" value="1"/>
</dbReference>
<dbReference type="PANTHER" id="PTHR43280">
    <property type="entry name" value="ARAC-FAMILY TRANSCRIPTIONAL REGULATOR"/>
    <property type="match status" value="1"/>
</dbReference>
<dbReference type="SUPFAM" id="SSF51215">
    <property type="entry name" value="Regulatory protein AraC"/>
    <property type="match status" value="1"/>
</dbReference>
<dbReference type="InterPro" id="IPR018060">
    <property type="entry name" value="HTH_AraC"/>
</dbReference>
<dbReference type="Pfam" id="PF02311">
    <property type="entry name" value="AraC_binding"/>
    <property type="match status" value="1"/>
</dbReference>
<evidence type="ECO:0000313" key="6">
    <source>
        <dbReference type="Proteomes" id="UP001056756"/>
    </source>
</evidence>
<dbReference type="PRINTS" id="PR00032">
    <property type="entry name" value="HTHARAC"/>
</dbReference>
<organism evidence="5 6">
    <name type="scientific">Candidatus Pristimantibacillus lignocellulolyticus</name>
    <dbReference type="NCBI Taxonomy" id="2994561"/>
    <lineage>
        <taxon>Bacteria</taxon>
        <taxon>Bacillati</taxon>
        <taxon>Bacillota</taxon>
        <taxon>Bacilli</taxon>
        <taxon>Bacillales</taxon>
        <taxon>Paenibacillaceae</taxon>
        <taxon>Candidatus Pristimantibacillus</taxon>
    </lineage>
</organism>
<dbReference type="PROSITE" id="PS01124">
    <property type="entry name" value="HTH_ARAC_FAMILY_2"/>
    <property type="match status" value="1"/>
</dbReference>
<keyword evidence="3" id="KW-0804">Transcription</keyword>
<name>A0A9J6ZAM0_9BACL</name>
<dbReference type="InterPro" id="IPR003313">
    <property type="entry name" value="AraC-bd"/>
</dbReference>
<dbReference type="CDD" id="cd06986">
    <property type="entry name" value="cupin_MmsR-like_N"/>
    <property type="match status" value="1"/>
</dbReference>
<dbReference type="InterPro" id="IPR037923">
    <property type="entry name" value="HTH-like"/>
</dbReference>
<dbReference type="EMBL" id="CP097899">
    <property type="protein sequence ID" value="URN93114.1"/>
    <property type="molecule type" value="Genomic_DNA"/>
</dbReference>
<dbReference type="KEGG" id="plig:NAG76_14850"/>
<dbReference type="GO" id="GO:0003700">
    <property type="term" value="F:DNA-binding transcription factor activity"/>
    <property type="evidence" value="ECO:0007669"/>
    <property type="project" value="InterPro"/>
</dbReference>
<dbReference type="PANTHER" id="PTHR43280:SF2">
    <property type="entry name" value="HTH-TYPE TRANSCRIPTIONAL REGULATOR EXSA"/>
    <property type="match status" value="1"/>
</dbReference>
<reference evidence="5" key="1">
    <citation type="submission" date="2022-05" db="EMBL/GenBank/DDBJ databases">
        <title>Novel bacterial taxa in a minimal lignocellulolytic consortium and its capacity to transform plastics disclosed by genome-resolved metagenomics.</title>
        <authorList>
            <person name="Rodriguez C.A.D."/>
            <person name="Diaz-Garcia L."/>
            <person name="Herrera K."/>
            <person name="Tarazona N.A."/>
            <person name="Sproer C."/>
            <person name="Overmann J."/>
            <person name="Jimenez D.J."/>
        </authorList>
    </citation>
    <scope>NUCLEOTIDE SEQUENCE</scope>
    <source>
        <strain evidence="5">MAG5</strain>
    </source>
</reference>
<protein>
    <submittedName>
        <fullName evidence="5">AraC family ligand binding domain-containing protein</fullName>
    </submittedName>
</protein>
<evidence type="ECO:0000259" key="4">
    <source>
        <dbReference type="PROSITE" id="PS01124"/>
    </source>
</evidence>
<dbReference type="Gene3D" id="2.60.120.280">
    <property type="entry name" value="Regulatory protein AraC"/>
    <property type="match status" value="1"/>
</dbReference>
<gene>
    <name evidence="5" type="ORF">NAG76_14850</name>
</gene>
<dbReference type="InterPro" id="IPR009057">
    <property type="entry name" value="Homeodomain-like_sf"/>
</dbReference>
<dbReference type="GO" id="GO:0043565">
    <property type="term" value="F:sequence-specific DNA binding"/>
    <property type="evidence" value="ECO:0007669"/>
    <property type="project" value="InterPro"/>
</dbReference>
<dbReference type="InterPro" id="IPR020449">
    <property type="entry name" value="Tscrpt_reg_AraC-type_HTH"/>
</dbReference>
<dbReference type="Pfam" id="PF12833">
    <property type="entry name" value="HTH_18"/>
    <property type="match status" value="1"/>
</dbReference>
<feature type="domain" description="HTH araC/xylS-type" evidence="4">
    <location>
        <begin position="180"/>
        <end position="279"/>
    </location>
</feature>
<keyword evidence="1" id="KW-0805">Transcription regulation</keyword>
<sequence length="283" mass="33031">METDTKYEDLIVKESEGEVIHRLHNEAAISYVSSGYKPCNMHQWGPGVRDIYALHYIISGQGYYEIGQQKFHLHAGESFIILPHIPIYYYPEPQDPWEYVWIEFKGSEVPQLLALTTLKPEYPITKAAPQRMDSFYDVSSYSELKAYEKIRSDAKIRLLISYYIEFYPAEATLDDTDYVRLSREYIELHYWKPSLTVTTVVEHVNIERSYLFRLFKKATSMSVLSYVTMVRIQRASELLKDAGLPIKSVAYSVGYSDPLYFSKVFKKATTYSPTEYKLLHQNK</sequence>
<dbReference type="AlphaFoldDB" id="A0A9J6ZAM0"/>
<evidence type="ECO:0000256" key="1">
    <source>
        <dbReference type="ARBA" id="ARBA00023015"/>
    </source>
</evidence>
<accession>A0A9J6ZAM0</accession>